<evidence type="ECO:0000313" key="2">
    <source>
        <dbReference type="Proteomes" id="UP000245626"/>
    </source>
</evidence>
<organism evidence="1 2">
    <name type="scientific">Violaceomyces palustris</name>
    <dbReference type="NCBI Taxonomy" id="1673888"/>
    <lineage>
        <taxon>Eukaryota</taxon>
        <taxon>Fungi</taxon>
        <taxon>Dikarya</taxon>
        <taxon>Basidiomycota</taxon>
        <taxon>Ustilaginomycotina</taxon>
        <taxon>Ustilaginomycetes</taxon>
        <taxon>Violaceomycetales</taxon>
        <taxon>Violaceomycetaceae</taxon>
        <taxon>Violaceomyces</taxon>
    </lineage>
</organism>
<accession>A0ACD0NUE9</accession>
<evidence type="ECO:0000313" key="1">
    <source>
        <dbReference type="EMBL" id="PWN49416.1"/>
    </source>
</evidence>
<keyword evidence="2" id="KW-1185">Reference proteome</keyword>
<protein>
    <submittedName>
        <fullName evidence="1">IF-2B-domain-containing protein</fullName>
    </submittedName>
</protein>
<proteinExistence type="predicted"/>
<sequence>MSASTSTISPPPNPASSSSSSAPFSIVECYHSYLASDPDLPMPIASIYALSQLVSQSKAATTSELMESIRSSSQELKKSLSNPVPATAGLDLFTRFVVTKSWDGDDFEAHKQNLFNLAREFAMHTVPSCREKIAELALPFIKDDAVILTHSYSRVVMQVLKKAALKQSKRISVYVTESRPTGLGLKTYEQLTQAGIPCTVVLDSAVAYLMPKVDLCLVGAEGVVESGGILNAIGTYGMALIAKSANKPFFALAESFKFLRLFPLSQYDLPASGPILPFPDLEDQDRTEEEEERKGIVGSGSGDSNQDKSPRLMSKESEALNPAVTDVEQGSN</sequence>
<reference evidence="1 2" key="1">
    <citation type="journal article" date="2018" name="Mol. Biol. Evol.">
        <title>Broad Genomic Sampling Reveals a Smut Pathogenic Ancestry of the Fungal Clade Ustilaginomycotina.</title>
        <authorList>
            <person name="Kijpornyongpan T."/>
            <person name="Mondo S.J."/>
            <person name="Barry K."/>
            <person name="Sandor L."/>
            <person name="Lee J."/>
            <person name="Lipzen A."/>
            <person name="Pangilinan J."/>
            <person name="LaButti K."/>
            <person name="Hainaut M."/>
            <person name="Henrissat B."/>
            <person name="Grigoriev I.V."/>
            <person name="Spatafora J.W."/>
            <person name="Aime M.C."/>
        </authorList>
    </citation>
    <scope>NUCLEOTIDE SEQUENCE [LARGE SCALE GENOMIC DNA]</scope>
    <source>
        <strain evidence="1 2">SA 807</strain>
    </source>
</reference>
<name>A0ACD0NUE9_9BASI</name>
<dbReference type="EMBL" id="KZ820054">
    <property type="protein sequence ID" value="PWN49416.1"/>
    <property type="molecule type" value="Genomic_DNA"/>
</dbReference>
<gene>
    <name evidence="1" type="ORF">IE53DRAFT_380574</name>
</gene>
<dbReference type="Proteomes" id="UP000245626">
    <property type="component" value="Unassembled WGS sequence"/>
</dbReference>